<organism evidence="1 2">
    <name type="scientific">Aquisalibacillus elongatus</name>
    <dbReference type="NCBI Taxonomy" id="485577"/>
    <lineage>
        <taxon>Bacteria</taxon>
        <taxon>Bacillati</taxon>
        <taxon>Bacillota</taxon>
        <taxon>Bacilli</taxon>
        <taxon>Bacillales</taxon>
        <taxon>Bacillaceae</taxon>
        <taxon>Aquisalibacillus</taxon>
    </lineage>
</organism>
<dbReference type="InterPro" id="IPR009665">
    <property type="entry name" value="YyaC"/>
</dbReference>
<protein>
    <submittedName>
        <fullName evidence="1">Putative sporulation protein YyaC</fullName>
    </submittedName>
</protein>
<proteinExistence type="predicted"/>
<keyword evidence="2" id="KW-1185">Reference proteome</keyword>
<comment type="caution">
    <text evidence="1">The sequence shown here is derived from an EMBL/GenBank/DDBJ whole genome shotgun (WGS) entry which is preliminary data.</text>
</comment>
<dbReference type="AlphaFoldDB" id="A0A3N5B1A3"/>
<dbReference type="OrthoDB" id="9815953at2"/>
<dbReference type="Proteomes" id="UP000276443">
    <property type="component" value="Unassembled WGS sequence"/>
</dbReference>
<gene>
    <name evidence="1" type="ORF">EDC24_2391</name>
</gene>
<reference evidence="1 2" key="1">
    <citation type="submission" date="2018-11" db="EMBL/GenBank/DDBJ databases">
        <title>Genomic Encyclopedia of Type Strains, Phase IV (KMG-IV): sequencing the most valuable type-strain genomes for metagenomic binning, comparative biology and taxonomic classification.</title>
        <authorList>
            <person name="Goeker M."/>
        </authorList>
    </citation>
    <scope>NUCLEOTIDE SEQUENCE [LARGE SCALE GENOMIC DNA]</scope>
    <source>
        <strain evidence="1 2">DSM 18090</strain>
    </source>
</reference>
<dbReference type="Pfam" id="PF06866">
    <property type="entry name" value="DUF1256"/>
    <property type="match status" value="1"/>
</dbReference>
<dbReference type="RefSeq" id="WP_124222811.1">
    <property type="nucleotide sequence ID" value="NZ_RKRF01000011.1"/>
</dbReference>
<evidence type="ECO:0000313" key="2">
    <source>
        <dbReference type="Proteomes" id="UP000276443"/>
    </source>
</evidence>
<dbReference type="EMBL" id="RKRF01000011">
    <property type="protein sequence ID" value="RPF51124.1"/>
    <property type="molecule type" value="Genomic_DNA"/>
</dbReference>
<accession>A0A3N5B1A3</accession>
<sequence>MTSIKFNQSITTLHTDDRSFVHNLSETLHDNIPSNRPIIILCIGTDRSTGDSLGPLIGYMLKQKPIKDLHVYGTIDQPVHAKNLKETLDDIYETYQLPCIIAIDAALSSLPKVKSIDVEVGPLIPGAAVKKDIKPVGDLSIKGYVNIGGFMEFTILQNTRLSVVMKMAKQIAQALYYMDIKRKRNKSFVKIKTP</sequence>
<name>A0A3N5B1A3_9BACI</name>
<evidence type="ECO:0000313" key="1">
    <source>
        <dbReference type="EMBL" id="RPF51124.1"/>
    </source>
</evidence>
<dbReference type="NCBIfam" id="TIGR02841">
    <property type="entry name" value="spore_YyaC"/>
    <property type="match status" value="1"/>
</dbReference>
<dbReference type="InterPro" id="IPR023430">
    <property type="entry name" value="Pept_HybD-like_dom_sf"/>
</dbReference>
<dbReference type="SUPFAM" id="SSF53163">
    <property type="entry name" value="HybD-like"/>
    <property type="match status" value="1"/>
</dbReference>